<reference evidence="3 4" key="1">
    <citation type="journal article" date="2015" name="Mol. Plant Microbe Interact.">
        <title>Genome, transcriptome, and functional analyses of Penicillium expansum provide new insights into secondary metabolism and pathogenicity.</title>
        <authorList>
            <person name="Ballester A.R."/>
            <person name="Marcet-Houben M."/>
            <person name="Levin E."/>
            <person name="Sela N."/>
            <person name="Selma-Lazaro C."/>
            <person name="Carmona L."/>
            <person name="Wisniewski M."/>
            <person name="Droby S."/>
            <person name="Gonzalez-Candelas L."/>
            <person name="Gabaldon T."/>
        </authorList>
    </citation>
    <scope>NUCLEOTIDE SEQUENCE [LARGE SCALE GENOMIC DNA]</scope>
    <source>
        <strain evidence="3 4">MD-8</strain>
    </source>
</reference>
<feature type="transmembrane region" description="Helical" evidence="2">
    <location>
        <begin position="655"/>
        <end position="679"/>
    </location>
</feature>
<accession>A0A0A2KB56</accession>
<dbReference type="STRING" id="27334.A0A0A2KB56"/>
<feature type="compositionally biased region" description="Polar residues" evidence="1">
    <location>
        <begin position="56"/>
        <end position="66"/>
    </location>
</feature>
<keyword evidence="2" id="KW-1133">Transmembrane helix</keyword>
<dbReference type="EMBL" id="JQFZ01000341">
    <property type="protein sequence ID" value="KGO50380.1"/>
    <property type="molecule type" value="Genomic_DNA"/>
</dbReference>
<evidence type="ECO:0000313" key="4">
    <source>
        <dbReference type="Proteomes" id="UP000030143"/>
    </source>
</evidence>
<proteinExistence type="predicted"/>
<dbReference type="Proteomes" id="UP000030143">
    <property type="component" value="Unassembled WGS sequence"/>
</dbReference>
<keyword evidence="2" id="KW-0472">Membrane</keyword>
<feature type="region of interest" description="Disordered" evidence="1">
    <location>
        <begin position="596"/>
        <end position="619"/>
    </location>
</feature>
<evidence type="ECO:0000313" key="3">
    <source>
        <dbReference type="EMBL" id="KGO50380.1"/>
    </source>
</evidence>
<organism evidence="3 4">
    <name type="scientific">Penicillium expansum</name>
    <name type="common">Blue mold rot fungus</name>
    <dbReference type="NCBI Taxonomy" id="27334"/>
    <lineage>
        <taxon>Eukaryota</taxon>
        <taxon>Fungi</taxon>
        <taxon>Dikarya</taxon>
        <taxon>Ascomycota</taxon>
        <taxon>Pezizomycotina</taxon>
        <taxon>Eurotiomycetes</taxon>
        <taxon>Eurotiomycetidae</taxon>
        <taxon>Eurotiales</taxon>
        <taxon>Aspergillaceae</taxon>
        <taxon>Penicillium</taxon>
    </lineage>
</organism>
<feature type="region of interest" description="Disordered" evidence="1">
    <location>
        <begin position="29"/>
        <end position="214"/>
    </location>
</feature>
<name>A0A0A2KB56_PENEN</name>
<dbReference type="RefSeq" id="XP_016593625.1">
    <property type="nucleotide sequence ID" value="XM_016739978.1"/>
</dbReference>
<dbReference type="VEuPathDB" id="FungiDB:PEXP_024980"/>
<comment type="caution">
    <text evidence="3">The sequence shown here is derived from an EMBL/GenBank/DDBJ whole genome shotgun (WGS) entry which is preliminary data.</text>
</comment>
<evidence type="ECO:0000256" key="1">
    <source>
        <dbReference type="SAM" id="MobiDB-lite"/>
    </source>
</evidence>
<feature type="compositionally biased region" description="Polar residues" evidence="1">
    <location>
        <begin position="116"/>
        <end position="135"/>
    </location>
</feature>
<gene>
    <name evidence="3" type="ORF">PEX2_027030</name>
</gene>
<feature type="compositionally biased region" description="Low complexity" evidence="1">
    <location>
        <begin position="136"/>
        <end position="168"/>
    </location>
</feature>
<keyword evidence="2" id="KW-0812">Transmembrane</keyword>
<keyword evidence="4" id="KW-1185">Reference proteome</keyword>
<evidence type="ECO:0000256" key="2">
    <source>
        <dbReference type="SAM" id="Phobius"/>
    </source>
</evidence>
<sequence>MFSAWSVGLVRIFGENGPPPCLKMSDKMNQFQLFPPPSPEVNRSNNPFRKAGKKPVTTSEPASSIPLQEIKDTSKTESLLLQIIEDTQGIPPPPPGDASRSKSPPAMAGASRDSKSPQSMHSQNRQAKGVNQQPLHSHASQSSSSSSHHTTASTVSPQSSQSSATSVPMRSMFPQFDPKLPFNQQAYHPQVPDAPRPVKSSRKPPKLTLSTNTEIDHVLGPKTVPASVLNFPTGALESEEVTYSSMEELKILWETANGQRTRDLVGTLNLRMTKTGPATFTLGNSQNPLYTLQTYSTNELALSRCDPSRPNHDVPIMIMSLEDRIRREHPNDGLVTLLFSRLAAMLAIDQADEISKQHHLTPAETAEVETDALKRAAAQESCRLSWNRHQRLYELRHPYLSRHNPPALVGAVGIPLSPVRSQSSGMVHITVSAPSGDASPRQPPTIIVTGPVSSTAMEAAQQAANLRTSVLPVTDFDEPLASLDFATKTFSISPAAVMATIPSLYAIDSLIAAMLAVAVSDEATNPILADMVLGSPKSSRPPTSHNPGPYSMPVFQGKLVTTVAEREDAAESMNLASQIKSAQKKSKEASGKKGLFTFWNRSPSKPQENSRRSKKNKNKQVVVEEFDLEKYGRYGNSSSREGEKLPGLTRTILRILFFGLDLIVKGLTLIVKILAWLLVNSTRCVTSEKF</sequence>
<dbReference type="AlphaFoldDB" id="A0A0A2KB56"/>
<dbReference type="HOGENOM" id="CLU_022769_0_0_1"/>
<protein>
    <submittedName>
        <fullName evidence="3">Uncharacterized protein</fullName>
    </submittedName>
</protein>
<dbReference type="GeneID" id="27675397"/>